<name>A0A9Q5I406_SANBA</name>
<sequence>MGKLLDASFDVFFSILELTDAESLLAVGQCNRQCREWARDTLLWKEIVRRMQEHGTQFPADRFTGIDRMPIEQLKRCALRACRIRRKWSSEESYPTKSFVIDCNPSRYQHGMFHTTQRIRWIIPITDDFFAVKLGYHLSSGFLQIWQRDVDAPRIVVHYRYDWITWGHCTDLAGKAWYFIFSEHNPNQFGHTLHVMKFTGFESDPERKLEPIAVAKYPTYGSIINVFILDVTRRALCILYSGAPSGNVTLFFVPDWLEKNSVHIDTGIKDDYLTKSTFICWMDTGKDQLLVQFEPTPKERACQHVYSLHDLTRCVDPVPAFPFPLPSPPFLKPSQVFDLIIVDTPPGQVPYHKLKSIVSFDHRYFPILPRASDTRVPPMCSHISFASSFGRDLNPTYVFKHVHVGLAGARPFIRRIVAPTVCRMAFEQDYMESNTSRRFPIGHALDLRGHELIALGHACAAWVEARPGRNPEVILDFDQEEYDLKLVLFPWNAEEGEPGGMPPSSAGLNNDTVMSVCTIKCPPEVDLAKVTGLWLDAVQGQIFVGMKWGKFIVLDFR</sequence>
<reference evidence="1" key="1">
    <citation type="submission" date="2016-06" db="EMBL/GenBank/DDBJ databases">
        <title>Draft Genome sequence of the fungus Inonotus baumii.</title>
        <authorList>
            <person name="Zhu H."/>
            <person name="Lin W."/>
        </authorList>
    </citation>
    <scope>NUCLEOTIDE SEQUENCE</scope>
    <source>
        <strain evidence="1">821</strain>
    </source>
</reference>
<dbReference type="EMBL" id="LNZH02000104">
    <property type="protein sequence ID" value="OCB91131.1"/>
    <property type="molecule type" value="Genomic_DNA"/>
</dbReference>
<dbReference type="SUPFAM" id="SSF81383">
    <property type="entry name" value="F-box domain"/>
    <property type="match status" value="1"/>
</dbReference>
<evidence type="ECO:0008006" key="3">
    <source>
        <dbReference type="Google" id="ProtNLM"/>
    </source>
</evidence>
<protein>
    <recommendedName>
        <fullName evidence="3">F-box domain-containing protein</fullName>
    </recommendedName>
</protein>
<dbReference type="InterPro" id="IPR036047">
    <property type="entry name" value="F-box-like_dom_sf"/>
</dbReference>
<organism evidence="1 2">
    <name type="scientific">Sanghuangporus baumii</name>
    <name type="common">Phellinus baumii</name>
    <dbReference type="NCBI Taxonomy" id="108892"/>
    <lineage>
        <taxon>Eukaryota</taxon>
        <taxon>Fungi</taxon>
        <taxon>Dikarya</taxon>
        <taxon>Basidiomycota</taxon>
        <taxon>Agaricomycotina</taxon>
        <taxon>Agaricomycetes</taxon>
        <taxon>Hymenochaetales</taxon>
        <taxon>Hymenochaetaceae</taxon>
        <taxon>Sanghuangporus</taxon>
    </lineage>
</organism>
<dbReference type="Proteomes" id="UP000757232">
    <property type="component" value="Unassembled WGS sequence"/>
</dbReference>
<evidence type="ECO:0000313" key="1">
    <source>
        <dbReference type="EMBL" id="OCB91131.1"/>
    </source>
</evidence>
<keyword evidence="2" id="KW-1185">Reference proteome</keyword>
<dbReference type="OrthoDB" id="3219471at2759"/>
<gene>
    <name evidence="1" type="ORF">A7U60_g1613</name>
</gene>
<dbReference type="AlphaFoldDB" id="A0A9Q5I406"/>
<proteinExistence type="predicted"/>
<accession>A0A9Q5I406</accession>
<comment type="caution">
    <text evidence="1">The sequence shown here is derived from an EMBL/GenBank/DDBJ whole genome shotgun (WGS) entry which is preliminary data.</text>
</comment>
<evidence type="ECO:0000313" key="2">
    <source>
        <dbReference type="Proteomes" id="UP000757232"/>
    </source>
</evidence>
<dbReference type="Gene3D" id="1.20.1280.50">
    <property type="match status" value="1"/>
</dbReference>